<evidence type="ECO:0000313" key="12">
    <source>
        <dbReference type="EMBL" id="VAW63730.1"/>
    </source>
</evidence>
<dbReference type="AlphaFoldDB" id="A0A3B0XGK9"/>
<evidence type="ECO:0000256" key="9">
    <source>
        <dbReference type="ARBA" id="ARBA00022993"/>
    </source>
</evidence>
<keyword evidence="7" id="KW-0067">ATP-binding</keyword>
<dbReference type="EC" id="2.7.7.3" evidence="1"/>
<keyword evidence="5 12" id="KW-0548">Nucleotidyltransferase</keyword>
<dbReference type="GO" id="GO:0005524">
    <property type="term" value="F:ATP binding"/>
    <property type="evidence" value="ECO:0007669"/>
    <property type="project" value="UniProtKB-KW"/>
</dbReference>
<dbReference type="PRINTS" id="PR01020">
    <property type="entry name" value="LPSBIOSNTHSS"/>
</dbReference>
<keyword evidence="6" id="KW-0547">Nucleotide-binding</keyword>
<proteinExistence type="inferred from homology"/>
<evidence type="ECO:0000259" key="11">
    <source>
        <dbReference type="Pfam" id="PF01467"/>
    </source>
</evidence>
<evidence type="ECO:0000256" key="5">
    <source>
        <dbReference type="ARBA" id="ARBA00022695"/>
    </source>
</evidence>
<gene>
    <name evidence="12" type="ORF">MNBD_GAMMA08-317</name>
</gene>
<dbReference type="CDD" id="cd02163">
    <property type="entry name" value="PPAT"/>
    <property type="match status" value="1"/>
</dbReference>
<dbReference type="PANTHER" id="PTHR21342:SF1">
    <property type="entry name" value="PHOSPHOPANTETHEINE ADENYLYLTRANSFERASE"/>
    <property type="match status" value="1"/>
</dbReference>
<dbReference type="NCBIfam" id="TIGR00125">
    <property type="entry name" value="cyt_tran_rel"/>
    <property type="match status" value="1"/>
</dbReference>
<reference evidence="12" key="1">
    <citation type="submission" date="2018-06" db="EMBL/GenBank/DDBJ databases">
        <authorList>
            <person name="Zhirakovskaya E."/>
        </authorList>
    </citation>
    <scope>NUCLEOTIDE SEQUENCE</scope>
</reference>
<evidence type="ECO:0000256" key="10">
    <source>
        <dbReference type="ARBA" id="ARBA00029346"/>
    </source>
</evidence>
<evidence type="ECO:0000256" key="8">
    <source>
        <dbReference type="ARBA" id="ARBA00022842"/>
    </source>
</evidence>
<keyword evidence="3" id="KW-0963">Cytoplasm</keyword>
<protein>
    <recommendedName>
        <fullName evidence="2">Phosphopantetheine adenylyltransferase</fullName>
        <ecNumber evidence="1">2.7.7.3</ecNumber>
    </recommendedName>
</protein>
<dbReference type="GO" id="GO:0015937">
    <property type="term" value="P:coenzyme A biosynthetic process"/>
    <property type="evidence" value="ECO:0007669"/>
    <property type="project" value="UniProtKB-KW"/>
</dbReference>
<evidence type="ECO:0000256" key="6">
    <source>
        <dbReference type="ARBA" id="ARBA00022741"/>
    </source>
</evidence>
<evidence type="ECO:0000256" key="4">
    <source>
        <dbReference type="ARBA" id="ARBA00022679"/>
    </source>
</evidence>
<dbReference type="HAMAP" id="MF_00151">
    <property type="entry name" value="PPAT_bact"/>
    <property type="match status" value="1"/>
</dbReference>
<dbReference type="InterPro" id="IPR004821">
    <property type="entry name" value="Cyt_trans-like"/>
</dbReference>
<comment type="catalytic activity">
    <reaction evidence="10">
        <text>(R)-4'-phosphopantetheine + ATP + H(+) = 3'-dephospho-CoA + diphosphate</text>
        <dbReference type="Rhea" id="RHEA:19801"/>
        <dbReference type="ChEBI" id="CHEBI:15378"/>
        <dbReference type="ChEBI" id="CHEBI:30616"/>
        <dbReference type="ChEBI" id="CHEBI:33019"/>
        <dbReference type="ChEBI" id="CHEBI:57328"/>
        <dbReference type="ChEBI" id="CHEBI:61723"/>
        <dbReference type="EC" id="2.7.7.3"/>
    </reaction>
</comment>
<keyword evidence="9" id="KW-0173">Coenzyme A biosynthesis</keyword>
<keyword evidence="4 12" id="KW-0808">Transferase</keyword>
<dbReference type="EMBL" id="UOFH01000257">
    <property type="protein sequence ID" value="VAW63730.1"/>
    <property type="molecule type" value="Genomic_DNA"/>
</dbReference>
<evidence type="ECO:0000256" key="7">
    <source>
        <dbReference type="ARBA" id="ARBA00022840"/>
    </source>
</evidence>
<dbReference type="NCBIfam" id="TIGR01510">
    <property type="entry name" value="coaD_prev_kdtB"/>
    <property type="match status" value="1"/>
</dbReference>
<feature type="domain" description="Cytidyltransferase-like" evidence="11">
    <location>
        <begin position="6"/>
        <end position="134"/>
    </location>
</feature>
<dbReference type="InterPro" id="IPR014729">
    <property type="entry name" value="Rossmann-like_a/b/a_fold"/>
</dbReference>
<dbReference type="SUPFAM" id="SSF52374">
    <property type="entry name" value="Nucleotidylyl transferase"/>
    <property type="match status" value="1"/>
</dbReference>
<accession>A0A3B0XGK9</accession>
<dbReference type="GO" id="GO:0004595">
    <property type="term" value="F:pantetheine-phosphate adenylyltransferase activity"/>
    <property type="evidence" value="ECO:0007669"/>
    <property type="project" value="UniProtKB-EC"/>
</dbReference>
<dbReference type="InterPro" id="IPR001980">
    <property type="entry name" value="PPAT"/>
</dbReference>
<dbReference type="PANTHER" id="PTHR21342">
    <property type="entry name" value="PHOSPHOPANTETHEINE ADENYLYLTRANSFERASE"/>
    <property type="match status" value="1"/>
</dbReference>
<name>A0A3B0XGK9_9ZZZZ</name>
<sequence length="161" mass="17818">MSVVAVYPGTFDPVTNGHSDLVERASGLFDKVIVAIAASPSKAPLLDLTQRITLAEQVLAKYKNIEICGFSDLLVDFVRKRQANVILRGLRVVSDFEFEMQLASMNRHLAPDIETLFLTPSEKSSFISSSLVKEIASHRGDVSEFVHPLVVDALRNKYAQK</sequence>
<organism evidence="12">
    <name type="scientific">hydrothermal vent metagenome</name>
    <dbReference type="NCBI Taxonomy" id="652676"/>
    <lineage>
        <taxon>unclassified sequences</taxon>
        <taxon>metagenomes</taxon>
        <taxon>ecological metagenomes</taxon>
    </lineage>
</organism>
<keyword evidence="8" id="KW-0460">Magnesium</keyword>
<evidence type="ECO:0000256" key="2">
    <source>
        <dbReference type="ARBA" id="ARBA00013868"/>
    </source>
</evidence>
<evidence type="ECO:0000256" key="1">
    <source>
        <dbReference type="ARBA" id="ARBA00012392"/>
    </source>
</evidence>
<dbReference type="Gene3D" id="3.40.50.620">
    <property type="entry name" value="HUPs"/>
    <property type="match status" value="1"/>
</dbReference>
<dbReference type="Pfam" id="PF01467">
    <property type="entry name" value="CTP_transf_like"/>
    <property type="match status" value="1"/>
</dbReference>
<evidence type="ECO:0000256" key="3">
    <source>
        <dbReference type="ARBA" id="ARBA00022490"/>
    </source>
</evidence>